<proteinExistence type="predicted"/>
<dbReference type="Proteomes" id="UP001056384">
    <property type="component" value="Chromosome 2"/>
</dbReference>
<dbReference type="AlphaFoldDB" id="A0A9Q9AML0"/>
<sequence>MTDAVTKLRAITQALELCQVCESRVTGEMRKPQQPESSILDLPIPELDQQQSCKTKCDRGAGKQGFRDACVESDISRASEPGTPISIEKGASTASQPTSSPESVQQPTNDVFYKRCFISDVHVIDSSLQAFTIKDCDLDGVTFLNCNFSDVLMEDLKLKNVSFVNVDFRRVWLRNINWICALWDGNGLTDAFVTGYNFGRDLEDEKRPKLVLSLKTESTTKHSKTRVLHPARAKKAKAVQDGESKIVCQEARLGLLQLPDKVMDAILGHLFPRSSGMSAHAMMVNDLPTSALRALSSQQTYKTRSPFGFVSTQFTYHGWPYPTAITSAGDAQQHETFRLGFCLPFLLVSKRCYQLAIPHIYDRRLYFDDKPERCIAFLKDHQAPEHKMLAIALRYSSQTNPDAWRQLLEALLNDKEAINELTVELSSEFWSSSIWRGKCWPESLIGWKGWNGMWQQQAPNEPKHRENSFLELVAKLPGSRLQSGQVPRKAEDVRFFFEIQRAKGSPSREAFVDEVQMKLRIRMLAMKET</sequence>
<accession>A0A9Q9AML0</accession>
<evidence type="ECO:0000313" key="3">
    <source>
        <dbReference type="Proteomes" id="UP001056384"/>
    </source>
</evidence>
<gene>
    <name evidence="2" type="ORF">Slin15195_G030220</name>
</gene>
<dbReference type="SUPFAM" id="SSF141571">
    <property type="entry name" value="Pentapeptide repeat-like"/>
    <property type="match status" value="1"/>
</dbReference>
<dbReference type="EMBL" id="CP099419">
    <property type="protein sequence ID" value="USW49703.1"/>
    <property type="molecule type" value="Genomic_DNA"/>
</dbReference>
<feature type="compositionally biased region" description="Polar residues" evidence="1">
    <location>
        <begin position="92"/>
        <end position="106"/>
    </location>
</feature>
<name>A0A9Q9AML0_9PEZI</name>
<reference evidence="2" key="1">
    <citation type="submission" date="2022-06" db="EMBL/GenBank/DDBJ databases">
        <title>Complete genome sequences of two strains of the flax pathogen Septoria linicola.</title>
        <authorList>
            <person name="Lapalu N."/>
            <person name="Simon A."/>
            <person name="Demenou B."/>
            <person name="Paumier D."/>
            <person name="Guillot M.-P."/>
            <person name="Gout L."/>
            <person name="Valade R."/>
        </authorList>
    </citation>
    <scope>NUCLEOTIDE SEQUENCE</scope>
    <source>
        <strain evidence="2">SE15195</strain>
    </source>
</reference>
<dbReference type="Gene3D" id="2.160.20.80">
    <property type="entry name" value="E3 ubiquitin-protein ligase SopA"/>
    <property type="match status" value="1"/>
</dbReference>
<evidence type="ECO:0000256" key="1">
    <source>
        <dbReference type="SAM" id="MobiDB-lite"/>
    </source>
</evidence>
<organism evidence="2 3">
    <name type="scientific">Septoria linicola</name>
    <dbReference type="NCBI Taxonomy" id="215465"/>
    <lineage>
        <taxon>Eukaryota</taxon>
        <taxon>Fungi</taxon>
        <taxon>Dikarya</taxon>
        <taxon>Ascomycota</taxon>
        <taxon>Pezizomycotina</taxon>
        <taxon>Dothideomycetes</taxon>
        <taxon>Dothideomycetidae</taxon>
        <taxon>Mycosphaerellales</taxon>
        <taxon>Mycosphaerellaceae</taxon>
        <taxon>Septoria</taxon>
    </lineage>
</organism>
<keyword evidence="3" id="KW-1185">Reference proteome</keyword>
<feature type="region of interest" description="Disordered" evidence="1">
    <location>
        <begin position="77"/>
        <end position="106"/>
    </location>
</feature>
<evidence type="ECO:0000313" key="2">
    <source>
        <dbReference type="EMBL" id="USW49703.1"/>
    </source>
</evidence>
<protein>
    <submittedName>
        <fullName evidence="2">Uncharacterized protein</fullName>
    </submittedName>
</protein>
<dbReference type="OrthoDB" id="3629854at2759"/>